<feature type="region of interest" description="Disordered" evidence="1">
    <location>
        <begin position="213"/>
        <end position="242"/>
    </location>
</feature>
<evidence type="ECO:0000313" key="2">
    <source>
        <dbReference type="EMBL" id="KXS98091.1"/>
    </source>
</evidence>
<name>A0A139H6N5_9PEZI</name>
<proteinExistence type="predicted"/>
<feature type="compositionally biased region" description="Low complexity" evidence="1">
    <location>
        <begin position="44"/>
        <end position="55"/>
    </location>
</feature>
<feature type="region of interest" description="Disordered" evidence="1">
    <location>
        <begin position="18"/>
        <end position="75"/>
    </location>
</feature>
<gene>
    <name evidence="2" type="ORF">AC578_10030</name>
</gene>
<reference evidence="2 3" key="1">
    <citation type="submission" date="2015-07" db="EMBL/GenBank/DDBJ databases">
        <title>Comparative genomics of the Sigatoka disease complex on banana suggests a link between parallel evolutionary changes in Pseudocercospora fijiensis and Pseudocercospora eumusae and increased virulence on the banana host.</title>
        <authorList>
            <person name="Chang T.-C."/>
            <person name="Salvucci A."/>
            <person name="Crous P.W."/>
            <person name="Stergiopoulos I."/>
        </authorList>
    </citation>
    <scope>NUCLEOTIDE SEQUENCE [LARGE SCALE GENOMIC DNA]</scope>
    <source>
        <strain evidence="2 3">CBS 114824</strain>
    </source>
</reference>
<accession>A0A139H6N5</accession>
<evidence type="ECO:0000256" key="1">
    <source>
        <dbReference type="SAM" id="MobiDB-lite"/>
    </source>
</evidence>
<evidence type="ECO:0000313" key="3">
    <source>
        <dbReference type="Proteomes" id="UP000070133"/>
    </source>
</evidence>
<dbReference type="Proteomes" id="UP000070133">
    <property type="component" value="Unassembled WGS sequence"/>
</dbReference>
<protein>
    <submittedName>
        <fullName evidence="2">Uncharacterized protein</fullName>
    </submittedName>
</protein>
<organism evidence="2 3">
    <name type="scientific">Pseudocercospora eumusae</name>
    <dbReference type="NCBI Taxonomy" id="321146"/>
    <lineage>
        <taxon>Eukaryota</taxon>
        <taxon>Fungi</taxon>
        <taxon>Dikarya</taxon>
        <taxon>Ascomycota</taxon>
        <taxon>Pezizomycotina</taxon>
        <taxon>Dothideomycetes</taxon>
        <taxon>Dothideomycetidae</taxon>
        <taxon>Mycosphaerellales</taxon>
        <taxon>Mycosphaerellaceae</taxon>
        <taxon>Pseudocercospora</taxon>
    </lineage>
</organism>
<dbReference type="EMBL" id="LFZN01000122">
    <property type="protein sequence ID" value="KXS98091.1"/>
    <property type="molecule type" value="Genomic_DNA"/>
</dbReference>
<comment type="caution">
    <text evidence="2">The sequence shown here is derived from an EMBL/GenBank/DDBJ whole genome shotgun (WGS) entry which is preliminary data.</text>
</comment>
<sequence>MASSNAEFDDLHARLSAMSFRSPSPELPKASLSDSRGIRSHTTSSSSQDYEGGSSTPTRYSFMAGGRSPGPAPVIDAEIKPETVSSPPSSPLNMKPLNMKTPRLTDRHVEDSYDYGSEFQRNMAMAKRESLLQTRTDLLAQRSRRQKRVDEAFDNLQAYTAQLKSVSERLNTKIISISAELASFMQRLTLDPFPHKNNDIFLDFSDDDTTNGISGADELSLDDDPNSNRHPQPLSLPHEDPLAPCQECRRQLQSRENAVAEREDRLRTEQDKLRELDMQIYDAQVELQSRQASVKQDEKALRALRLEVENKLRYLDWAAENQNGTTNIDDEHVQQKMAVAEDVLGNANGDNHTEKTRRPSIQDAISRAQVRNAKSRALASVEAYRRTLEHWHDELLAWVGHVKEAALLDQRLLKEKYSRSSALRPGRPGAGVCLADEMDGRGESLSSGSTRV</sequence>
<keyword evidence="3" id="KW-1185">Reference proteome</keyword>
<feature type="region of interest" description="Disordered" evidence="1">
    <location>
        <begin position="424"/>
        <end position="452"/>
    </location>
</feature>
<dbReference type="AlphaFoldDB" id="A0A139H6N5"/>